<dbReference type="AlphaFoldDB" id="A0A4Q4TSZ6"/>
<dbReference type="SUPFAM" id="SSF47413">
    <property type="entry name" value="lambda repressor-like DNA-binding domains"/>
    <property type="match status" value="1"/>
</dbReference>
<evidence type="ECO:0000256" key="3">
    <source>
        <dbReference type="ARBA" id="ARBA00023015"/>
    </source>
</evidence>
<reference evidence="9 10" key="1">
    <citation type="submission" date="2018-06" db="EMBL/GenBank/DDBJ databases">
        <title>Complete Genomes of Monosporascus.</title>
        <authorList>
            <person name="Robinson A.J."/>
            <person name="Natvig D.O."/>
        </authorList>
    </citation>
    <scope>NUCLEOTIDE SEQUENCE [LARGE SCALE GENOMIC DNA]</scope>
    <source>
        <strain evidence="9 10">CBS 110550</strain>
    </source>
</reference>
<feature type="region of interest" description="Disordered" evidence="7">
    <location>
        <begin position="142"/>
        <end position="165"/>
    </location>
</feature>
<proteinExistence type="inferred from homology"/>
<accession>A0A4Q4TSZ6</accession>
<keyword evidence="3" id="KW-0805">Transcription regulation</keyword>
<evidence type="ECO:0000256" key="6">
    <source>
        <dbReference type="ARBA" id="ARBA00035107"/>
    </source>
</evidence>
<keyword evidence="4" id="KW-0238">DNA-binding</keyword>
<dbReference type="CDD" id="cd00093">
    <property type="entry name" value="HTH_XRE"/>
    <property type="match status" value="1"/>
</dbReference>
<comment type="caution">
    <text evidence="9">The sequence shown here is derived from an EMBL/GenBank/DDBJ whole genome shotgun (WGS) entry which is preliminary data.</text>
</comment>
<dbReference type="SMART" id="SM00530">
    <property type="entry name" value="HTH_XRE"/>
    <property type="match status" value="1"/>
</dbReference>
<dbReference type="GO" id="GO:0003677">
    <property type="term" value="F:DNA binding"/>
    <property type="evidence" value="ECO:0007669"/>
    <property type="project" value="UniProtKB-KW"/>
</dbReference>
<evidence type="ECO:0000256" key="1">
    <source>
        <dbReference type="ARBA" id="ARBA00009802"/>
    </source>
</evidence>
<dbReference type="EMBL" id="QJNU01000028">
    <property type="protein sequence ID" value="RYP09898.1"/>
    <property type="molecule type" value="Genomic_DNA"/>
</dbReference>
<keyword evidence="10" id="KW-1185">Reference proteome</keyword>
<evidence type="ECO:0000313" key="9">
    <source>
        <dbReference type="EMBL" id="RYP09898.1"/>
    </source>
</evidence>
<evidence type="ECO:0000256" key="2">
    <source>
        <dbReference type="ARBA" id="ARBA00014317"/>
    </source>
</evidence>
<dbReference type="Gene3D" id="1.10.260.40">
    <property type="entry name" value="lambda repressor-like DNA-binding domains"/>
    <property type="match status" value="1"/>
</dbReference>
<keyword evidence="5" id="KW-0804">Transcription</keyword>
<dbReference type="OrthoDB" id="10253401at2759"/>
<evidence type="ECO:0000256" key="4">
    <source>
        <dbReference type="ARBA" id="ARBA00023125"/>
    </source>
</evidence>
<dbReference type="STRING" id="155417.A0A4Q4TSZ6"/>
<feature type="domain" description="HTH cro/C1-type" evidence="8">
    <location>
        <begin position="99"/>
        <end position="143"/>
    </location>
</feature>
<dbReference type="PANTHER" id="PTHR10245">
    <property type="entry name" value="ENDOTHELIAL DIFFERENTIATION-RELATED FACTOR 1 MULTIPROTEIN BRIDGING FACTOR 1"/>
    <property type="match status" value="1"/>
</dbReference>
<comment type="similarity">
    <text evidence="1">Belongs to the MBF1 family.</text>
</comment>
<dbReference type="GO" id="GO:0005634">
    <property type="term" value="C:nucleus"/>
    <property type="evidence" value="ECO:0007669"/>
    <property type="project" value="TreeGrafter"/>
</dbReference>
<organism evidence="9 10">
    <name type="scientific">Monosporascus ibericus</name>
    <dbReference type="NCBI Taxonomy" id="155417"/>
    <lineage>
        <taxon>Eukaryota</taxon>
        <taxon>Fungi</taxon>
        <taxon>Dikarya</taxon>
        <taxon>Ascomycota</taxon>
        <taxon>Pezizomycotina</taxon>
        <taxon>Sordariomycetes</taxon>
        <taxon>Xylariomycetidae</taxon>
        <taxon>Xylariales</taxon>
        <taxon>Xylariales incertae sedis</taxon>
        <taxon>Monosporascus</taxon>
    </lineage>
</organism>
<comment type="function">
    <text evidence="6">Transcriptional coactivator that stimulates GCN4-dependent transcriptional activity by bridging the DNA-binding region of GCN4 and TBP (SPT15), thereby recruiting TBP to GCN4-bound promoters. Involved in induction of the ribosome quality control (RQC) pathway; a pathway that degrades nascent peptide chains during problematic translation. Required to prevent stalled ribosomes from frameshifting.</text>
</comment>
<dbReference type="InterPro" id="IPR010982">
    <property type="entry name" value="Lambda_DNA-bd_dom_sf"/>
</dbReference>
<evidence type="ECO:0000313" key="10">
    <source>
        <dbReference type="Proteomes" id="UP000293360"/>
    </source>
</evidence>
<dbReference type="PANTHER" id="PTHR10245:SF15">
    <property type="entry name" value="ENDOTHELIAL DIFFERENTIATION-RELATED FACTOR 1"/>
    <property type="match status" value="1"/>
</dbReference>
<dbReference type="InterPro" id="IPR013729">
    <property type="entry name" value="MBF1_N"/>
</dbReference>
<name>A0A4Q4TSZ6_9PEZI</name>
<dbReference type="PROSITE" id="PS50943">
    <property type="entry name" value="HTH_CROC1"/>
    <property type="match status" value="1"/>
</dbReference>
<evidence type="ECO:0000259" key="8">
    <source>
        <dbReference type="PROSITE" id="PS50943"/>
    </source>
</evidence>
<dbReference type="Pfam" id="PF08523">
    <property type="entry name" value="MBF1"/>
    <property type="match status" value="1"/>
</dbReference>
<protein>
    <recommendedName>
        <fullName evidence="2">Multiprotein-bridging factor 1</fullName>
    </recommendedName>
</protein>
<dbReference type="InterPro" id="IPR001387">
    <property type="entry name" value="Cro/C1-type_HTH"/>
</dbReference>
<dbReference type="Pfam" id="PF01381">
    <property type="entry name" value="HTH_3"/>
    <property type="match status" value="1"/>
</dbReference>
<feature type="compositionally biased region" description="Basic and acidic residues" evidence="7">
    <location>
        <begin position="142"/>
        <end position="157"/>
    </location>
</feature>
<dbReference type="Proteomes" id="UP000293360">
    <property type="component" value="Unassembled WGS sequence"/>
</dbReference>
<feature type="region of interest" description="Disordered" evidence="7">
    <location>
        <begin position="1"/>
        <end position="23"/>
    </location>
</feature>
<sequence length="165" mass="17541">MSDWDTVTKIGSKARGGASERETVLRGNSALNAAKRSGASIVTDKKYAVGNAAKGSASGIGQFHTKVDRSTDIIKPKTVGKEVGKAIIKGRESFQPTKTQAQLAKECNMTQQQVAQYEAGTAAPNQDHLGKMERALGIKLRGSEIGEPKFKKPEAKSTTKPAAKK</sequence>
<gene>
    <name evidence="9" type="ORF">DL764_001032</name>
</gene>
<evidence type="ECO:0000256" key="7">
    <source>
        <dbReference type="SAM" id="MobiDB-lite"/>
    </source>
</evidence>
<evidence type="ECO:0000256" key="5">
    <source>
        <dbReference type="ARBA" id="ARBA00023163"/>
    </source>
</evidence>